<dbReference type="PANTHER" id="PTHR43289:SF6">
    <property type="entry name" value="SERINE_THREONINE-PROTEIN KINASE NEKL-3"/>
    <property type="match status" value="1"/>
</dbReference>
<evidence type="ECO:0000256" key="5">
    <source>
        <dbReference type="PROSITE-ProRule" id="PRU10141"/>
    </source>
</evidence>
<dbReference type="InterPro" id="IPR011009">
    <property type="entry name" value="Kinase-like_dom_sf"/>
</dbReference>
<evidence type="ECO:0000256" key="1">
    <source>
        <dbReference type="ARBA" id="ARBA00022679"/>
    </source>
</evidence>
<dbReference type="Gene3D" id="1.10.510.10">
    <property type="entry name" value="Transferase(Phosphotransferase) domain 1"/>
    <property type="match status" value="1"/>
</dbReference>
<evidence type="ECO:0000256" key="2">
    <source>
        <dbReference type="ARBA" id="ARBA00022741"/>
    </source>
</evidence>
<dbReference type="PROSITE" id="PS50011">
    <property type="entry name" value="PROTEIN_KINASE_DOM"/>
    <property type="match status" value="1"/>
</dbReference>
<feature type="region of interest" description="Disordered" evidence="6">
    <location>
        <begin position="470"/>
        <end position="534"/>
    </location>
</feature>
<feature type="region of interest" description="Disordered" evidence="6">
    <location>
        <begin position="56"/>
        <end position="82"/>
    </location>
</feature>
<sequence length="534" mass="55901">MTVTAECLDEGAILDFVRGSLSDSGFREAEGHLARCSACRELVSAVFATATGQRAARAPRSDPALSETVPAIPPDGAATGAPTDARFGDGETRHALAPVAPGELVAGKYRIERVLGAGGMGIVVSATHIHLGQRVALKFLRDLGAPAAEASGRVVRFLREGRAAAKMQGEHVARVMDVGTLEGGAPYLVIEFLQGADFAALLAQRGPLPVDEVLHHVLQACEAIAEAHALGIVHRDLKPANLFLSARPDGSPLVKVLDFGISKERGALAPQLTSGEVVIGSPRYMSPEQILTPRDVDARADIWALGVILYELLTGNPPFDSDSAAGLSARIVSQDAPKLRKARPDMSSSLEAVVARCLKKDRAHRFADVAELAEAIFGLLRAGPHLAGARVSVDRIVRLARAGTVQIDHGVAVAPQKRTSAPLRAMAMASTVAVLGAGVWWMERRAPSARPETSSSERLATSSSAATAPIAPAAPAPVPAPHAPPEAATLDAGSPKMSTEPPRTKPARSKPRREATAPAQSETDTNQSGLLDRQ</sequence>
<protein>
    <submittedName>
        <fullName evidence="8">Serine/threonine protein kinase</fullName>
    </submittedName>
</protein>
<dbReference type="InterPro" id="IPR017441">
    <property type="entry name" value="Protein_kinase_ATP_BS"/>
</dbReference>
<keyword evidence="9" id="KW-1185">Reference proteome</keyword>
<feature type="binding site" evidence="5">
    <location>
        <position position="138"/>
    </location>
    <ligand>
        <name>ATP</name>
        <dbReference type="ChEBI" id="CHEBI:30616"/>
    </ligand>
</feature>
<dbReference type="RefSeq" id="WP_394827887.1">
    <property type="nucleotide sequence ID" value="NZ_CP089984.1"/>
</dbReference>
<keyword evidence="8" id="KW-0723">Serine/threonine-protein kinase</keyword>
<dbReference type="Gene3D" id="1.10.10.1320">
    <property type="entry name" value="Anti-sigma factor, zinc-finger domain"/>
    <property type="match status" value="1"/>
</dbReference>
<keyword evidence="2 5" id="KW-0547">Nucleotide-binding</keyword>
<dbReference type="InterPro" id="IPR041916">
    <property type="entry name" value="Anti_sigma_zinc_sf"/>
</dbReference>
<dbReference type="CDD" id="cd14014">
    <property type="entry name" value="STKc_PknB_like"/>
    <property type="match status" value="1"/>
</dbReference>
<dbReference type="PROSITE" id="PS00107">
    <property type="entry name" value="PROTEIN_KINASE_ATP"/>
    <property type="match status" value="1"/>
</dbReference>
<accession>A0ABZ2M6W8</accession>
<organism evidence="8 9">
    <name type="scientific">Pendulispora albinea</name>
    <dbReference type="NCBI Taxonomy" id="2741071"/>
    <lineage>
        <taxon>Bacteria</taxon>
        <taxon>Pseudomonadati</taxon>
        <taxon>Myxococcota</taxon>
        <taxon>Myxococcia</taxon>
        <taxon>Myxococcales</taxon>
        <taxon>Sorangiineae</taxon>
        <taxon>Pendulisporaceae</taxon>
        <taxon>Pendulispora</taxon>
    </lineage>
</organism>
<dbReference type="GO" id="GO:0004674">
    <property type="term" value="F:protein serine/threonine kinase activity"/>
    <property type="evidence" value="ECO:0007669"/>
    <property type="project" value="UniProtKB-KW"/>
</dbReference>
<dbReference type="Gene3D" id="3.30.200.20">
    <property type="entry name" value="Phosphorylase Kinase, domain 1"/>
    <property type="match status" value="1"/>
</dbReference>
<reference evidence="8 9" key="1">
    <citation type="submission" date="2021-12" db="EMBL/GenBank/DDBJ databases">
        <title>Discovery of the Pendulisporaceae a myxobacterial family with distinct sporulation behavior and unique specialized metabolism.</title>
        <authorList>
            <person name="Garcia R."/>
            <person name="Popoff A."/>
            <person name="Bader C.D."/>
            <person name="Loehr J."/>
            <person name="Walesch S."/>
            <person name="Walt C."/>
            <person name="Boldt J."/>
            <person name="Bunk B."/>
            <person name="Haeckl F.J.F.P.J."/>
            <person name="Gunesch A.P."/>
            <person name="Birkelbach J."/>
            <person name="Nuebel U."/>
            <person name="Pietschmann T."/>
            <person name="Bach T."/>
            <person name="Mueller R."/>
        </authorList>
    </citation>
    <scope>NUCLEOTIDE SEQUENCE [LARGE SCALE GENOMIC DNA]</scope>
    <source>
        <strain evidence="8 9">MSr11954</strain>
    </source>
</reference>
<evidence type="ECO:0000313" key="8">
    <source>
        <dbReference type="EMBL" id="WXB18245.1"/>
    </source>
</evidence>
<gene>
    <name evidence="8" type="ORF">LZC94_13395</name>
</gene>
<proteinExistence type="predicted"/>
<evidence type="ECO:0000313" key="9">
    <source>
        <dbReference type="Proteomes" id="UP001370348"/>
    </source>
</evidence>
<evidence type="ECO:0000256" key="6">
    <source>
        <dbReference type="SAM" id="MobiDB-lite"/>
    </source>
</evidence>
<evidence type="ECO:0000256" key="4">
    <source>
        <dbReference type="ARBA" id="ARBA00022840"/>
    </source>
</evidence>
<keyword evidence="1" id="KW-0808">Transferase</keyword>
<dbReference type="EMBL" id="CP089984">
    <property type="protein sequence ID" value="WXB18245.1"/>
    <property type="molecule type" value="Genomic_DNA"/>
</dbReference>
<dbReference type="Pfam" id="PF00069">
    <property type="entry name" value="Pkinase"/>
    <property type="match status" value="1"/>
</dbReference>
<dbReference type="InterPro" id="IPR000719">
    <property type="entry name" value="Prot_kinase_dom"/>
</dbReference>
<dbReference type="PROSITE" id="PS00108">
    <property type="entry name" value="PROTEIN_KINASE_ST"/>
    <property type="match status" value="1"/>
</dbReference>
<evidence type="ECO:0000256" key="3">
    <source>
        <dbReference type="ARBA" id="ARBA00022777"/>
    </source>
</evidence>
<dbReference type="InterPro" id="IPR008271">
    <property type="entry name" value="Ser/Thr_kinase_AS"/>
</dbReference>
<evidence type="ECO:0000259" key="7">
    <source>
        <dbReference type="PROSITE" id="PS50011"/>
    </source>
</evidence>
<feature type="domain" description="Protein kinase" evidence="7">
    <location>
        <begin position="109"/>
        <end position="377"/>
    </location>
</feature>
<dbReference type="PANTHER" id="PTHR43289">
    <property type="entry name" value="MITOGEN-ACTIVATED PROTEIN KINASE KINASE KINASE 20-RELATED"/>
    <property type="match status" value="1"/>
</dbReference>
<feature type="compositionally biased region" description="Polar residues" evidence="6">
    <location>
        <begin position="518"/>
        <end position="534"/>
    </location>
</feature>
<keyword evidence="4 5" id="KW-0067">ATP-binding</keyword>
<dbReference type="SUPFAM" id="SSF56112">
    <property type="entry name" value="Protein kinase-like (PK-like)"/>
    <property type="match status" value="1"/>
</dbReference>
<keyword evidence="3 8" id="KW-0418">Kinase</keyword>
<dbReference type="Proteomes" id="UP001370348">
    <property type="component" value="Chromosome"/>
</dbReference>
<feature type="compositionally biased region" description="Pro residues" evidence="6">
    <location>
        <begin position="472"/>
        <end position="484"/>
    </location>
</feature>
<name>A0ABZ2M6W8_9BACT</name>
<dbReference type="SMART" id="SM00220">
    <property type="entry name" value="S_TKc"/>
    <property type="match status" value="1"/>
</dbReference>